<protein>
    <submittedName>
        <fullName evidence="1">Uncharacterized protein</fullName>
    </submittedName>
</protein>
<gene>
    <name evidence="1" type="ORF">HaLaN_01933</name>
</gene>
<dbReference type="Proteomes" id="UP000485058">
    <property type="component" value="Unassembled WGS sequence"/>
</dbReference>
<feature type="non-terminal residue" evidence="1">
    <location>
        <position position="1"/>
    </location>
</feature>
<accession>A0A699YVV7</accession>
<dbReference type="EMBL" id="BLLF01000078">
    <property type="protein sequence ID" value="GFH07172.1"/>
    <property type="molecule type" value="Genomic_DNA"/>
</dbReference>
<proteinExistence type="predicted"/>
<comment type="caution">
    <text evidence="1">The sequence shown here is derived from an EMBL/GenBank/DDBJ whole genome shotgun (WGS) entry which is preliminary data.</text>
</comment>
<sequence>DFAAELVALDSITPESMQQQLCLAYTHSSADQAFMRGKQLEWGKGVTWGVAQGGGQEVFVEDVKEEEGVHLFG</sequence>
<evidence type="ECO:0000313" key="1">
    <source>
        <dbReference type="EMBL" id="GFH07172.1"/>
    </source>
</evidence>
<keyword evidence="2" id="KW-1185">Reference proteome</keyword>
<reference evidence="1 2" key="1">
    <citation type="submission" date="2020-02" db="EMBL/GenBank/DDBJ databases">
        <title>Draft genome sequence of Haematococcus lacustris strain NIES-144.</title>
        <authorList>
            <person name="Morimoto D."/>
            <person name="Nakagawa S."/>
            <person name="Yoshida T."/>
            <person name="Sawayama S."/>
        </authorList>
    </citation>
    <scope>NUCLEOTIDE SEQUENCE [LARGE SCALE GENOMIC DNA]</scope>
    <source>
        <strain evidence="1 2">NIES-144</strain>
    </source>
</reference>
<organism evidence="1 2">
    <name type="scientific">Haematococcus lacustris</name>
    <name type="common">Green alga</name>
    <name type="synonym">Haematococcus pluvialis</name>
    <dbReference type="NCBI Taxonomy" id="44745"/>
    <lineage>
        <taxon>Eukaryota</taxon>
        <taxon>Viridiplantae</taxon>
        <taxon>Chlorophyta</taxon>
        <taxon>core chlorophytes</taxon>
        <taxon>Chlorophyceae</taxon>
        <taxon>CS clade</taxon>
        <taxon>Chlamydomonadales</taxon>
        <taxon>Haematococcaceae</taxon>
        <taxon>Haematococcus</taxon>
    </lineage>
</organism>
<dbReference type="AlphaFoldDB" id="A0A699YVV7"/>
<evidence type="ECO:0000313" key="2">
    <source>
        <dbReference type="Proteomes" id="UP000485058"/>
    </source>
</evidence>
<name>A0A699YVV7_HAELA</name>